<dbReference type="Proteomes" id="UP001198026">
    <property type="component" value="Unassembled WGS sequence"/>
</dbReference>
<reference evidence="1" key="2">
    <citation type="submission" date="2021-10" db="EMBL/GenBank/DDBJ databases">
        <title>Evolutionary history and lifestyle of the vertebrate symbiont Limosilactobacillus reuteri.</title>
        <authorList>
            <person name="Zheng J."/>
            <person name="Li F."/>
            <person name="Gaenzle M."/>
            <person name="Walter J."/>
        </authorList>
    </citation>
    <scope>NUCLEOTIDE SEQUENCE</scope>
    <source>
        <strain evidence="1">GQ_1_3_1</strain>
    </source>
</reference>
<name>A0A7H9EEH0_LIMRT</name>
<evidence type="ECO:0000313" key="2">
    <source>
        <dbReference type="EMBL" id="QLQ62764.1"/>
    </source>
</evidence>
<gene>
    <name evidence="2" type="ORF">HHK02_05585</name>
    <name evidence="1" type="ORF">LMB76_07320</name>
</gene>
<protein>
    <submittedName>
        <fullName evidence="2">Uncharacterized protein</fullName>
    </submittedName>
</protein>
<dbReference type="EMBL" id="CP059275">
    <property type="protein sequence ID" value="QLQ62764.1"/>
    <property type="molecule type" value="Genomic_DNA"/>
</dbReference>
<evidence type="ECO:0000313" key="3">
    <source>
        <dbReference type="Proteomes" id="UP000510868"/>
    </source>
</evidence>
<evidence type="ECO:0000313" key="1">
    <source>
        <dbReference type="EMBL" id="MCC4478024.1"/>
    </source>
</evidence>
<dbReference type="AlphaFoldDB" id="A0A7H9EEH0"/>
<reference evidence="2 3" key="1">
    <citation type="submission" date="2020-07" db="EMBL/GenBank/DDBJ databases">
        <title>Genome sequence of Lactobacillus reuteri CNEI-KCA3 isolated from the faeces of a reared-broiler chicken, South-East Nigeria, reveals presence of CRISPR arrays.</title>
        <authorList>
            <person name="Anukam K.C."/>
            <person name="Ibezim C.N."/>
            <person name="BeecK W.V."/>
            <person name="Allonsius C."/>
            <person name="Broek M.D."/>
            <person name="Tuyaerts I."/>
            <person name="Attama A."/>
            <person name="Esimone C.O."/>
            <person name="Lebeer S."/>
        </authorList>
    </citation>
    <scope>NUCLEOTIDE SEQUENCE [LARGE SCALE GENOMIC DNA]</scope>
    <source>
        <strain evidence="2 3">CNEI-KCA3</strain>
    </source>
</reference>
<dbReference type="EMBL" id="JAJGWB010000134">
    <property type="protein sequence ID" value="MCC4478024.1"/>
    <property type="molecule type" value="Genomic_DNA"/>
</dbReference>
<dbReference type="RefSeq" id="WP_180874996.1">
    <property type="nucleotide sequence ID" value="NZ_CP047416.1"/>
</dbReference>
<proteinExistence type="predicted"/>
<organism evidence="2 3">
    <name type="scientific">Limosilactobacillus reuteri</name>
    <name type="common">Lactobacillus reuteri</name>
    <dbReference type="NCBI Taxonomy" id="1598"/>
    <lineage>
        <taxon>Bacteria</taxon>
        <taxon>Bacillati</taxon>
        <taxon>Bacillota</taxon>
        <taxon>Bacilli</taxon>
        <taxon>Lactobacillales</taxon>
        <taxon>Lactobacillaceae</taxon>
        <taxon>Limosilactobacillus</taxon>
    </lineage>
</organism>
<accession>A0A7H9EEH0</accession>
<sequence length="57" mass="6472">MKEETDFYIYLCNIAGSLLQGGPLELEGKTYVGDEARKKGMQIIDLIRVLDVYFKGK</sequence>
<dbReference type="Proteomes" id="UP000510868">
    <property type="component" value="Chromosome"/>
</dbReference>